<feature type="region of interest" description="Disordered" evidence="1">
    <location>
        <begin position="1"/>
        <end position="34"/>
    </location>
</feature>
<organism evidence="2 3">
    <name type="scientific">Alligator mississippiensis</name>
    <name type="common">American alligator</name>
    <dbReference type="NCBI Taxonomy" id="8496"/>
    <lineage>
        <taxon>Eukaryota</taxon>
        <taxon>Metazoa</taxon>
        <taxon>Chordata</taxon>
        <taxon>Craniata</taxon>
        <taxon>Vertebrata</taxon>
        <taxon>Euteleostomi</taxon>
        <taxon>Archelosauria</taxon>
        <taxon>Archosauria</taxon>
        <taxon>Crocodylia</taxon>
        <taxon>Alligatoridae</taxon>
        <taxon>Alligatorinae</taxon>
        <taxon>Alligator</taxon>
    </lineage>
</organism>
<dbReference type="EMBL" id="AKHW03003201">
    <property type="protein sequence ID" value="KYO35397.1"/>
    <property type="molecule type" value="Genomic_DNA"/>
</dbReference>
<keyword evidence="3" id="KW-1185">Reference proteome</keyword>
<protein>
    <submittedName>
        <fullName evidence="2">Uncharacterized protein</fullName>
    </submittedName>
</protein>
<sequence length="106" mass="11590">MLVYLTGTEASRASSPTETSPTIPASCGGSSGEDSSRVLVMLPVASKKEDRPWSSTSTAEQEPHRCTILAMKMEPAETRAYSLESSRDYLYESTCQKLHLVAKDRC</sequence>
<gene>
    <name evidence="2" type="ORF">Y1Q_0007980</name>
</gene>
<evidence type="ECO:0000313" key="3">
    <source>
        <dbReference type="Proteomes" id="UP000050525"/>
    </source>
</evidence>
<comment type="caution">
    <text evidence="2">The sequence shown here is derived from an EMBL/GenBank/DDBJ whole genome shotgun (WGS) entry which is preliminary data.</text>
</comment>
<feature type="compositionally biased region" description="Polar residues" evidence="1">
    <location>
        <begin position="8"/>
        <end position="23"/>
    </location>
</feature>
<accession>A0A151NF22</accession>
<dbReference type="Proteomes" id="UP000050525">
    <property type="component" value="Unassembled WGS sequence"/>
</dbReference>
<dbReference type="AlphaFoldDB" id="A0A151NF22"/>
<evidence type="ECO:0000256" key="1">
    <source>
        <dbReference type="SAM" id="MobiDB-lite"/>
    </source>
</evidence>
<proteinExistence type="predicted"/>
<evidence type="ECO:0000313" key="2">
    <source>
        <dbReference type="EMBL" id="KYO35397.1"/>
    </source>
</evidence>
<name>A0A151NF22_ALLMI</name>
<reference evidence="2 3" key="1">
    <citation type="journal article" date="2012" name="Genome Biol.">
        <title>Sequencing three crocodilian genomes to illuminate the evolution of archosaurs and amniotes.</title>
        <authorList>
            <person name="St John J.A."/>
            <person name="Braun E.L."/>
            <person name="Isberg S.R."/>
            <person name="Miles L.G."/>
            <person name="Chong A.Y."/>
            <person name="Gongora J."/>
            <person name="Dalzell P."/>
            <person name="Moran C."/>
            <person name="Bed'hom B."/>
            <person name="Abzhanov A."/>
            <person name="Burgess S.C."/>
            <person name="Cooksey A.M."/>
            <person name="Castoe T.A."/>
            <person name="Crawford N.G."/>
            <person name="Densmore L.D."/>
            <person name="Drew J.C."/>
            <person name="Edwards S.V."/>
            <person name="Faircloth B.C."/>
            <person name="Fujita M.K."/>
            <person name="Greenwold M.J."/>
            <person name="Hoffmann F.G."/>
            <person name="Howard J.M."/>
            <person name="Iguchi T."/>
            <person name="Janes D.E."/>
            <person name="Khan S.Y."/>
            <person name="Kohno S."/>
            <person name="de Koning A.J."/>
            <person name="Lance S.L."/>
            <person name="McCarthy F.M."/>
            <person name="McCormack J.E."/>
            <person name="Merchant M.E."/>
            <person name="Peterson D.G."/>
            <person name="Pollock D.D."/>
            <person name="Pourmand N."/>
            <person name="Raney B.J."/>
            <person name="Roessler K.A."/>
            <person name="Sanford J.R."/>
            <person name="Sawyer R.H."/>
            <person name="Schmidt C.J."/>
            <person name="Triplett E.W."/>
            <person name="Tuberville T.D."/>
            <person name="Venegas-Anaya M."/>
            <person name="Howard J.T."/>
            <person name="Jarvis E.D."/>
            <person name="Guillette L.J.Jr."/>
            <person name="Glenn T.C."/>
            <person name="Green R.E."/>
            <person name="Ray D.A."/>
        </authorList>
    </citation>
    <scope>NUCLEOTIDE SEQUENCE [LARGE SCALE GENOMIC DNA]</scope>
    <source>
        <strain evidence="2">KSC_2009_1</strain>
    </source>
</reference>
<feature type="region of interest" description="Disordered" evidence="1">
    <location>
        <begin position="45"/>
        <end position="64"/>
    </location>
</feature>